<accession>A0A7J7KNV3</accession>
<dbReference type="EMBL" id="VXIV02000205">
    <property type="protein sequence ID" value="KAF6039859.1"/>
    <property type="molecule type" value="Genomic_DNA"/>
</dbReference>
<gene>
    <name evidence="1" type="ORF">EB796_001833</name>
</gene>
<evidence type="ECO:0000313" key="2">
    <source>
        <dbReference type="Proteomes" id="UP000593567"/>
    </source>
</evidence>
<organism evidence="1 2">
    <name type="scientific">Bugula neritina</name>
    <name type="common">Brown bryozoan</name>
    <name type="synonym">Sertularia neritina</name>
    <dbReference type="NCBI Taxonomy" id="10212"/>
    <lineage>
        <taxon>Eukaryota</taxon>
        <taxon>Metazoa</taxon>
        <taxon>Spiralia</taxon>
        <taxon>Lophotrochozoa</taxon>
        <taxon>Bryozoa</taxon>
        <taxon>Gymnolaemata</taxon>
        <taxon>Cheilostomatida</taxon>
        <taxon>Flustrina</taxon>
        <taxon>Buguloidea</taxon>
        <taxon>Bugulidae</taxon>
        <taxon>Bugula</taxon>
    </lineage>
</organism>
<sequence>MNHVMSKLKGQPRLVTGFTEQLPSVSQTISATHDCDADSNQAIFSNTPSNCFNSTEDFPDDIDIIFGSPMSETSASEPICAISSQLSPSLTNPSHQQKSHSKAFPTTPLSNVTPILSLLEISSLHPLLARIPIYLTAAFLLHSLLQCSLIIKLHNL</sequence>
<comment type="caution">
    <text evidence="1">The sequence shown here is derived from an EMBL/GenBank/DDBJ whole genome shotgun (WGS) entry which is preliminary data.</text>
</comment>
<reference evidence="1" key="1">
    <citation type="submission" date="2020-06" db="EMBL/GenBank/DDBJ databases">
        <title>Draft genome of Bugula neritina, a colonial animal packing powerful symbionts and potential medicines.</title>
        <authorList>
            <person name="Rayko M."/>
        </authorList>
    </citation>
    <scope>NUCLEOTIDE SEQUENCE [LARGE SCALE GENOMIC DNA]</scope>
    <source>
        <strain evidence="1">Kwan_BN1</strain>
    </source>
</reference>
<proteinExistence type="predicted"/>
<protein>
    <submittedName>
        <fullName evidence="1">Uncharacterized protein</fullName>
    </submittedName>
</protein>
<dbReference type="Proteomes" id="UP000593567">
    <property type="component" value="Unassembled WGS sequence"/>
</dbReference>
<evidence type="ECO:0000313" key="1">
    <source>
        <dbReference type="EMBL" id="KAF6039859.1"/>
    </source>
</evidence>
<keyword evidence="2" id="KW-1185">Reference proteome</keyword>
<dbReference type="AlphaFoldDB" id="A0A7J7KNV3"/>
<name>A0A7J7KNV3_BUGNE</name>